<keyword evidence="3" id="KW-1185">Reference proteome</keyword>
<reference evidence="3" key="1">
    <citation type="submission" date="2016-07" db="EMBL/GenBank/DDBJ databases">
        <title>Sequence Frankia sp. strain CcI1.17.</title>
        <authorList>
            <person name="Ghodhbane-Gtari F."/>
            <person name="Swanson E."/>
            <person name="Gueddou A."/>
            <person name="Morris K."/>
            <person name="Hezbri K."/>
            <person name="Ktari A."/>
            <person name="Nouioui I."/>
            <person name="Abebe-Akele F."/>
            <person name="Simpson S."/>
            <person name="Thomas K."/>
            <person name="Gtari M."/>
            <person name="Tisa L.S."/>
            <person name="Hurst S."/>
        </authorList>
    </citation>
    <scope>NUCLEOTIDE SEQUENCE [LARGE SCALE GENOMIC DNA]</scope>
    <source>
        <strain evidence="3">Cc1.17</strain>
    </source>
</reference>
<dbReference type="EMBL" id="MBLM01000131">
    <property type="protein sequence ID" value="OHV33529.1"/>
    <property type="molecule type" value="Genomic_DNA"/>
</dbReference>
<dbReference type="AlphaFoldDB" id="A0A1S1QIW7"/>
<sequence length="117" mass="12884">MAGIPESTKISLRQRLAAHAASEWPGISQVSTRYRGRFAYIDATGPDGDNQPLCRLRYVGYANSWGFAIWRASHDDYADSVLIDGTWTGTAEAALDLAAGLYLPDATDHRRTNTEDH</sequence>
<dbReference type="Proteomes" id="UP000179627">
    <property type="component" value="Unassembled WGS sequence"/>
</dbReference>
<evidence type="ECO:0000313" key="2">
    <source>
        <dbReference type="EMBL" id="OHV33529.1"/>
    </source>
</evidence>
<name>A0A1S1QIW7_9ACTN</name>
<accession>A0A1S1QIW7</accession>
<dbReference type="OrthoDB" id="5419957at2"/>
<evidence type="ECO:0000313" key="1">
    <source>
        <dbReference type="EMBL" id="OHV32571.1"/>
    </source>
</evidence>
<proteinExistence type="predicted"/>
<comment type="caution">
    <text evidence="2">The sequence shown here is derived from an EMBL/GenBank/DDBJ whole genome shotgun (WGS) entry which is preliminary data.</text>
</comment>
<protein>
    <submittedName>
        <fullName evidence="2">Uncharacterized protein</fullName>
    </submittedName>
</protein>
<organism evidence="2 3">
    <name type="scientific">Parafrankia colletiae</name>
    <dbReference type="NCBI Taxonomy" id="573497"/>
    <lineage>
        <taxon>Bacteria</taxon>
        <taxon>Bacillati</taxon>
        <taxon>Actinomycetota</taxon>
        <taxon>Actinomycetes</taxon>
        <taxon>Frankiales</taxon>
        <taxon>Frankiaceae</taxon>
        <taxon>Parafrankia</taxon>
    </lineage>
</organism>
<gene>
    <name evidence="2" type="ORF">CC117_22920</name>
    <name evidence="1" type="ORF">CC117_24985</name>
</gene>
<reference evidence="2" key="2">
    <citation type="journal article" date="2017" name="Genome Announc.">
        <title>Permanent Draft Genome Sequence for Frankia sp. Strain Cc1.17, a Nitrogen-Fixing Actinobacterium Isolated from Root Nodules of Colletia cruciata.</title>
        <authorList>
            <person name="Swanson E."/>
            <person name="Oshone R."/>
            <person name="Nouioui I."/>
            <person name="Abebe-Akele F."/>
            <person name="Simpson S."/>
            <person name="Morris K."/>
            <person name="Thomas W.K."/>
            <person name="Sen A."/>
            <person name="Ghodhbane-Gtari F."/>
            <person name="Gtari M."/>
            <person name="Tisa L.S."/>
        </authorList>
    </citation>
    <scope>NUCLEOTIDE SEQUENCE</scope>
    <source>
        <strain evidence="2">Cc1.17</strain>
    </source>
</reference>
<dbReference type="EMBL" id="MBLM01000138">
    <property type="protein sequence ID" value="OHV32571.1"/>
    <property type="molecule type" value="Genomic_DNA"/>
</dbReference>
<evidence type="ECO:0000313" key="3">
    <source>
        <dbReference type="Proteomes" id="UP000179627"/>
    </source>
</evidence>